<feature type="compositionally biased region" description="Basic and acidic residues" evidence="1">
    <location>
        <begin position="168"/>
        <end position="177"/>
    </location>
</feature>
<dbReference type="AlphaFoldDB" id="A0A1D1YZ71"/>
<evidence type="ECO:0000256" key="1">
    <source>
        <dbReference type="SAM" id="MobiDB-lite"/>
    </source>
</evidence>
<feature type="region of interest" description="Disordered" evidence="1">
    <location>
        <begin position="1"/>
        <end position="20"/>
    </location>
</feature>
<organism evidence="2">
    <name type="scientific">Anthurium amnicola</name>
    <dbReference type="NCBI Taxonomy" id="1678845"/>
    <lineage>
        <taxon>Eukaryota</taxon>
        <taxon>Viridiplantae</taxon>
        <taxon>Streptophyta</taxon>
        <taxon>Embryophyta</taxon>
        <taxon>Tracheophyta</taxon>
        <taxon>Spermatophyta</taxon>
        <taxon>Magnoliopsida</taxon>
        <taxon>Liliopsida</taxon>
        <taxon>Araceae</taxon>
        <taxon>Pothoideae</taxon>
        <taxon>Potheae</taxon>
        <taxon>Anthurium</taxon>
    </lineage>
</organism>
<feature type="compositionally biased region" description="Acidic residues" evidence="1">
    <location>
        <begin position="124"/>
        <end position="134"/>
    </location>
</feature>
<accession>A0A1D1YZ71</accession>
<proteinExistence type="predicted"/>
<gene>
    <name evidence="2" type="primary">atpH_15</name>
    <name evidence="2" type="ORF">g.14906</name>
</gene>
<feature type="region of interest" description="Disordered" evidence="1">
    <location>
        <begin position="109"/>
        <end position="177"/>
    </location>
</feature>
<evidence type="ECO:0000313" key="2">
    <source>
        <dbReference type="EMBL" id="JAT59931.1"/>
    </source>
</evidence>
<dbReference type="EMBL" id="GDJX01008005">
    <property type="protein sequence ID" value="JAT59931.1"/>
    <property type="molecule type" value="Transcribed_RNA"/>
</dbReference>
<protein>
    <submittedName>
        <fullName evidence="2">ATP synthase subunit delta</fullName>
    </submittedName>
</protein>
<feature type="compositionally biased region" description="Gly residues" evidence="1">
    <location>
        <begin position="135"/>
        <end position="144"/>
    </location>
</feature>
<feature type="non-terminal residue" evidence="2">
    <location>
        <position position="1"/>
    </location>
</feature>
<reference evidence="2" key="1">
    <citation type="submission" date="2015-07" db="EMBL/GenBank/DDBJ databases">
        <title>Transcriptome Assembly of Anthurium amnicola.</title>
        <authorList>
            <person name="Suzuki J."/>
        </authorList>
    </citation>
    <scope>NUCLEOTIDE SEQUENCE</scope>
</reference>
<sequence length="177" mass="19001">SIQNKPQRRSISLSHSPPPPSINSPAGNFCTFPYFPAHTALHLSRNCLSHTLSPLLRRTSISSCYPLLPPWGGGGDLWGFPAPLLQFHLGSRGTSFLGVLCVSISPGDLRAGRAGRREPPEDRFFEDEAEESDGGSDGSSGERGPGAAVAEAPAEDELLRALPGPRRSQQERVQHVL</sequence>
<feature type="non-terminal residue" evidence="2">
    <location>
        <position position="177"/>
    </location>
</feature>
<name>A0A1D1YZ71_9ARAE</name>